<organism evidence="3 4">
    <name type="scientific">Fulvimarina manganoxydans</name>
    <dbReference type="NCBI Taxonomy" id="937218"/>
    <lineage>
        <taxon>Bacteria</taxon>
        <taxon>Pseudomonadati</taxon>
        <taxon>Pseudomonadota</taxon>
        <taxon>Alphaproteobacteria</taxon>
        <taxon>Hyphomicrobiales</taxon>
        <taxon>Aurantimonadaceae</taxon>
        <taxon>Fulvimarina</taxon>
    </lineage>
</organism>
<feature type="domain" description="DUF374" evidence="2">
    <location>
        <begin position="96"/>
        <end position="169"/>
    </location>
</feature>
<dbReference type="InterPro" id="IPR007172">
    <property type="entry name" value="DUF374"/>
</dbReference>
<accession>A0A1W2EJL7</accession>
<evidence type="ECO:0000256" key="1">
    <source>
        <dbReference type="SAM" id="MobiDB-lite"/>
    </source>
</evidence>
<dbReference type="OrthoDB" id="9810508at2"/>
<sequence length="262" mass="28259">MRGAEEGRSETAQATAGKKPFKQWRRRYRRLIRSVGRSRFVTSLAGALVYHALRFVDATQSRAEGSTEERQALFASHPAIIGLWHGQHLLAPLVRPKDLPSVALLSRNADAELNALVVERFGASTVRGSGGREGETRTDKGGARALIALRRALGSGKSVVMIADISKGAPRQAGLGIVTLAKISGRPILPSAAVTSRRHVVASSWDRTTIPLPFGRMAVVIGDPIHVPMDADAAILEAKRKEVTDAIEWANQRAIELAGTKR</sequence>
<dbReference type="EMBL" id="FWXR01000026">
    <property type="protein sequence ID" value="SMD09506.1"/>
    <property type="molecule type" value="Genomic_DNA"/>
</dbReference>
<dbReference type="Proteomes" id="UP000192656">
    <property type="component" value="Unassembled WGS sequence"/>
</dbReference>
<keyword evidence="4" id="KW-1185">Reference proteome</keyword>
<feature type="region of interest" description="Disordered" evidence="1">
    <location>
        <begin position="1"/>
        <end position="21"/>
    </location>
</feature>
<proteinExistence type="predicted"/>
<dbReference type="CDD" id="cd07983">
    <property type="entry name" value="LPLAT_DUF374-like"/>
    <property type="match status" value="1"/>
</dbReference>
<dbReference type="Pfam" id="PF04028">
    <property type="entry name" value="DUF374"/>
    <property type="match status" value="1"/>
</dbReference>
<reference evidence="3 4" key="1">
    <citation type="submission" date="2017-04" db="EMBL/GenBank/DDBJ databases">
        <authorList>
            <person name="Afonso C.L."/>
            <person name="Miller P.J."/>
            <person name="Scott M.A."/>
            <person name="Spackman E."/>
            <person name="Goraichik I."/>
            <person name="Dimitrov K.M."/>
            <person name="Suarez D.L."/>
            <person name="Swayne D.E."/>
        </authorList>
    </citation>
    <scope>NUCLEOTIDE SEQUENCE [LARGE SCALE GENOMIC DNA]</scope>
    <source>
        <strain evidence="3 4">CGMCC 1.10972</strain>
    </source>
</reference>
<dbReference type="STRING" id="937218.SAMN06297251_12626"/>
<evidence type="ECO:0000259" key="2">
    <source>
        <dbReference type="Pfam" id="PF04028"/>
    </source>
</evidence>
<dbReference type="AlphaFoldDB" id="A0A1W2EJL7"/>
<gene>
    <name evidence="3" type="ORF">SAMN06297251_12626</name>
</gene>
<evidence type="ECO:0000313" key="3">
    <source>
        <dbReference type="EMBL" id="SMD09506.1"/>
    </source>
</evidence>
<evidence type="ECO:0000313" key="4">
    <source>
        <dbReference type="Proteomes" id="UP000192656"/>
    </source>
</evidence>
<dbReference type="RefSeq" id="WP_084412289.1">
    <property type="nucleotide sequence ID" value="NZ_FWXR01000026.1"/>
</dbReference>
<protein>
    <recommendedName>
        <fullName evidence="2">DUF374 domain-containing protein</fullName>
    </recommendedName>
</protein>
<name>A0A1W2EJL7_9HYPH</name>